<accession>A0A242KB14</accession>
<dbReference type="InterPro" id="IPR051695">
    <property type="entry name" value="Phosphoglycerate_Mutase"/>
</dbReference>
<dbReference type="EMBL" id="NGMM01000001">
    <property type="protein sequence ID" value="OTP18364.1"/>
    <property type="molecule type" value="Genomic_DNA"/>
</dbReference>
<evidence type="ECO:0008006" key="7">
    <source>
        <dbReference type="Google" id="ProtNLM"/>
    </source>
</evidence>
<gene>
    <name evidence="5" type="ORF">A5888_000133</name>
    <name evidence="4" type="ORF">A5888_000178</name>
</gene>
<feature type="binding site" evidence="3">
    <location>
        <begin position="10"/>
        <end position="17"/>
    </location>
    <ligand>
        <name>substrate</name>
    </ligand>
</feature>
<reference evidence="5" key="2">
    <citation type="submission" date="2017-05" db="EMBL/GenBank/DDBJ databases">
        <authorList>
            <consortium name="The Broad Institute Genomics Platform"/>
            <consortium name="The Broad Institute Genomic Center for Infectious Diseases"/>
            <person name="Earl A."/>
            <person name="Manson A."/>
            <person name="Schwartman J."/>
            <person name="Gilmore M."/>
            <person name="Abouelleil A."/>
            <person name="Cao P."/>
            <person name="Chapman S."/>
            <person name="Cusick C."/>
            <person name="Shea T."/>
            <person name="Young S."/>
            <person name="Neafsey D."/>
            <person name="Nusbaum C."/>
            <person name="Birren B."/>
        </authorList>
    </citation>
    <scope>NUCLEOTIDE SEQUENCE</scope>
    <source>
        <strain evidence="5">9E7_DIV0242</strain>
    </source>
</reference>
<reference evidence="5" key="3">
    <citation type="submission" date="2024-03" db="EMBL/GenBank/DDBJ databases">
        <title>The Genome Sequence of Enterococcus sp. DIV0242b.</title>
        <authorList>
            <consortium name="The Broad Institute Genomics Platform"/>
            <consortium name="The Broad Institute Microbial Omics Core"/>
            <consortium name="The Broad Institute Genomic Center for Infectious Diseases"/>
            <person name="Earl A."/>
            <person name="Manson A."/>
            <person name="Gilmore M."/>
            <person name="Schwartman J."/>
            <person name="Shea T."/>
            <person name="Abouelleil A."/>
            <person name="Cao P."/>
            <person name="Chapman S."/>
            <person name="Cusick C."/>
            <person name="Young S."/>
            <person name="Neafsey D."/>
            <person name="Nusbaum C."/>
            <person name="Birren B."/>
        </authorList>
    </citation>
    <scope>NUCLEOTIDE SEQUENCE</scope>
    <source>
        <strain evidence="5">9E7_DIV0242</strain>
    </source>
</reference>
<dbReference type="Gene3D" id="3.40.50.1240">
    <property type="entry name" value="Phosphoglycerate mutase-like"/>
    <property type="match status" value="1"/>
</dbReference>
<keyword evidence="6" id="KW-1185">Reference proteome</keyword>
<protein>
    <recommendedName>
        <fullName evidence="7">Phosphoglycerate mutase</fullName>
    </recommendedName>
</protein>
<name>A0A242KB14_9ENTE</name>
<dbReference type="EMBL" id="CP147247">
    <property type="protein sequence ID" value="WYJ88414.1"/>
    <property type="molecule type" value="Genomic_DNA"/>
</dbReference>
<dbReference type="CDD" id="cd07067">
    <property type="entry name" value="HP_PGM_like"/>
    <property type="match status" value="1"/>
</dbReference>
<dbReference type="InterPro" id="IPR013078">
    <property type="entry name" value="His_Pase_superF_clade-1"/>
</dbReference>
<dbReference type="GO" id="GO:0004331">
    <property type="term" value="F:fructose-2,6-bisphosphate 2-phosphatase activity"/>
    <property type="evidence" value="ECO:0007669"/>
    <property type="project" value="TreeGrafter"/>
</dbReference>
<feature type="active site" description="Tele-phosphohistidine intermediate" evidence="2">
    <location>
        <position position="11"/>
    </location>
</feature>
<evidence type="ECO:0000256" key="2">
    <source>
        <dbReference type="PIRSR" id="PIRSR613078-1"/>
    </source>
</evidence>
<proteinExistence type="predicted"/>
<feature type="binding site" evidence="3">
    <location>
        <position position="60"/>
    </location>
    <ligand>
        <name>substrate</name>
    </ligand>
</feature>
<dbReference type="Pfam" id="PF00300">
    <property type="entry name" value="His_Phos_1"/>
    <property type="match status" value="1"/>
</dbReference>
<keyword evidence="1" id="KW-0378">Hydrolase</keyword>
<evidence type="ECO:0000313" key="4">
    <source>
        <dbReference type="EMBL" id="OTP18364.1"/>
    </source>
</evidence>
<dbReference type="SMART" id="SM00855">
    <property type="entry name" value="PGAM"/>
    <property type="match status" value="1"/>
</dbReference>
<sequence length="235" mass="26620">MTKTKLYLVRHGKTMFNTIDRVQGWSDTPLTPEGKQVIQHLGVGLQSVPFEEAYSSYSGRAIQTARIILQQHEQKETIPYEMDERIREWGFGSLDGGYNNTLWALLARLLNVDSLEDISKVSVTYKELAEAILAADTTGWAESYEQIEERVWTGFEDIAQKREQNAGGNTLIVSHGYTIAFFLSLIDASRPVQFDLINGSVTTVTYEHGEFTIDTVNDTNYIEKGKSYQTQQHLL</sequence>
<dbReference type="InterPro" id="IPR029033">
    <property type="entry name" value="His_PPase_superfam"/>
</dbReference>
<dbReference type="Proteomes" id="UP000195141">
    <property type="component" value="Chromosome"/>
</dbReference>
<dbReference type="SUPFAM" id="SSF53254">
    <property type="entry name" value="Phosphoglycerate mutase-like"/>
    <property type="match status" value="1"/>
</dbReference>
<dbReference type="GO" id="GO:0005829">
    <property type="term" value="C:cytosol"/>
    <property type="evidence" value="ECO:0007669"/>
    <property type="project" value="TreeGrafter"/>
</dbReference>
<evidence type="ECO:0000313" key="5">
    <source>
        <dbReference type="EMBL" id="WYJ88414.1"/>
    </source>
</evidence>
<reference evidence="4" key="1">
    <citation type="submission" date="2017-05" db="EMBL/GenBank/DDBJ databases">
        <title>The Genome Sequence of Enterococcus sp. 9E7_DIV0242.</title>
        <authorList>
            <consortium name="The Broad Institute Genomics Platform"/>
            <consortium name="The Broad Institute Genomic Center for Infectious Diseases"/>
            <person name="Earl A."/>
            <person name="Manson A."/>
            <person name="Schwartman J."/>
            <person name="Gilmore M."/>
            <person name="Abouelleil A."/>
            <person name="Cao P."/>
            <person name="Chapman S."/>
            <person name="Cusick C."/>
            <person name="Shea T."/>
            <person name="Young S."/>
            <person name="Neafsey D."/>
            <person name="Nusbaum C."/>
            <person name="Birren B."/>
        </authorList>
    </citation>
    <scope>NUCLEOTIDE SEQUENCE [LARGE SCALE GENOMIC DNA]</scope>
    <source>
        <strain evidence="4">9E7_DIV0242</strain>
    </source>
</reference>
<dbReference type="PANTHER" id="PTHR46517:SF1">
    <property type="entry name" value="FRUCTOSE-2,6-BISPHOSPHATASE TIGAR"/>
    <property type="match status" value="1"/>
</dbReference>
<evidence type="ECO:0000313" key="6">
    <source>
        <dbReference type="Proteomes" id="UP000195141"/>
    </source>
</evidence>
<dbReference type="GO" id="GO:0045820">
    <property type="term" value="P:negative regulation of glycolytic process"/>
    <property type="evidence" value="ECO:0007669"/>
    <property type="project" value="TreeGrafter"/>
</dbReference>
<evidence type="ECO:0000256" key="3">
    <source>
        <dbReference type="PIRSR" id="PIRSR613078-2"/>
    </source>
</evidence>
<dbReference type="RefSeq" id="WP_086347361.1">
    <property type="nucleotide sequence ID" value="NZ_CP147247.1"/>
</dbReference>
<dbReference type="AlphaFoldDB" id="A0A242KB14"/>
<evidence type="ECO:0000256" key="1">
    <source>
        <dbReference type="ARBA" id="ARBA00022801"/>
    </source>
</evidence>
<dbReference type="OrthoDB" id="4131070at2"/>
<dbReference type="GO" id="GO:0043456">
    <property type="term" value="P:regulation of pentose-phosphate shunt"/>
    <property type="evidence" value="ECO:0007669"/>
    <property type="project" value="TreeGrafter"/>
</dbReference>
<organism evidence="4">
    <name type="scientific">Candidatus Enterococcus clewellii</name>
    <dbReference type="NCBI Taxonomy" id="1834193"/>
    <lineage>
        <taxon>Bacteria</taxon>
        <taxon>Bacillati</taxon>
        <taxon>Bacillota</taxon>
        <taxon>Bacilli</taxon>
        <taxon>Lactobacillales</taxon>
        <taxon>Enterococcaceae</taxon>
        <taxon>Enterococcus</taxon>
    </lineage>
</organism>
<feature type="active site" description="Proton donor/acceptor" evidence="2">
    <location>
        <position position="88"/>
    </location>
</feature>
<dbReference type="PANTHER" id="PTHR46517">
    <property type="entry name" value="FRUCTOSE-2,6-BISPHOSPHATASE TIGAR"/>
    <property type="match status" value="1"/>
</dbReference>